<evidence type="ECO:0000256" key="10">
    <source>
        <dbReference type="ARBA" id="ARBA00030592"/>
    </source>
</evidence>
<evidence type="ECO:0000313" key="14">
    <source>
        <dbReference type="Proteomes" id="UP000288429"/>
    </source>
</evidence>
<dbReference type="InterPro" id="IPR001645">
    <property type="entry name" value="Folylpolyglutamate_synth"/>
</dbReference>
<comment type="catalytic activity">
    <reaction evidence="12">
        <text>(6S)-5,6,7,8-tetrahydrofolyl-(gamma-L-Glu)(n) + L-glutamate + ATP = (6S)-5,6,7,8-tetrahydrofolyl-(gamma-L-Glu)(n+1) + ADP + phosphate + H(+)</text>
        <dbReference type="Rhea" id="RHEA:10580"/>
        <dbReference type="Rhea" id="RHEA-COMP:14738"/>
        <dbReference type="Rhea" id="RHEA-COMP:14740"/>
        <dbReference type="ChEBI" id="CHEBI:15378"/>
        <dbReference type="ChEBI" id="CHEBI:29985"/>
        <dbReference type="ChEBI" id="CHEBI:30616"/>
        <dbReference type="ChEBI" id="CHEBI:43474"/>
        <dbReference type="ChEBI" id="CHEBI:141005"/>
        <dbReference type="ChEBI" id="CHEBI:456216"/>
        <dbReference type="EC" id="6.3.2.17"/>
    </reaction>
</comment>
<evidence type="ECO:0000313" key="13">
    <source>
        <dbReference type="EMBL" id="RSL89941.1"/>
    </source>
</evidence>
<dbReference type="GO" id="GO:0004326">
    <property type="term" value="F:tetrahydrofolylpolyglutamate synthase activity"/>
    <property type="evidence" value="ECO:0007669"/>
    <property type="project" value="UniProtKB-EC"/>
</dbReference>
<dbReference type="SUPFAM" id="SSF53244">
    <property type="entry name" value="MurD-like peptide ligases, peptide-binding domain"/>
    <property type="match status" value="1"/>
</dbReference>
<evidence type="ECO:0000256" key="8">
    <source>
        <dbReference type="ARBA" id="ARBA00022840"/>
    </source>
</evidence>
<dbReference type="GO" id="GO:0005524">
    <property type="term" value="F:ATP binding"/>
    <property type="evidence" value="ECO:0007669"/>
    <property type="project" value="UniProtKB-KW"/>
</dbReference>
<reference evidence="13 14" key="1">
    <citation type="submission" date="2017-06" db="EMBL/GenBank/DDBJ databases">
        <title>Cmopartive genomic analysis of Ambrosia Fusariam Clade fungi.</title>
        <authorList>
            <person name="Stajich J.E."/>
            <person name="Carrillo J."/>
            <person name="Kijimoto T."/>
            <person name="Eskalen A."/>
            <person name="O'Donnell K."/>
            <person name="Kasson M."/>
        </authorList>
    </citation>
    <scope>NUCLEOTIDE SEQUENCE [LARGE SCALE GENOMIC DNA]</scope>
    <source>
        <strain evidence="13 14">NRRL 20438</strain>
    </source>
</reference>
<proteinExistence type="inferred from homology"/>
<keyword evidence="4" id="KW-0554">One-carbon metabolism</keyword>
<keyword evidence="9" id="KW-0460">Magnesium</keyword>
<dbReference type="UniPathway" id="UPA00850"/>
<comment type="caution">
    <text evidence="13">The sequence shown here is derived from an EMBL/GenBank/DDBJ whole genome shotgun (WGS) entry which is preliminary data.</text>
</comment>
<dbReference type="EMBL" id="NIZV01000439">
    <property type="protein sequence ID" value="RSL89941.1"/>
    <property type="molecule type" value="Genomic_DNA"/>
</dbReference>
<gene>
    <name evidence="13" type="ORF">CDV31_015780</name>
</gene>
<dbReference type="EC" id="6.3.2.17" evidence="3"/>
<evidence type="ECO:0000256" key="1">
    <source>
        <dbReference type="ARBA" id="ARBA00005150"/>
    </source>
</evidence>
<keyword evidence="6" id="KW-0479">Metal-binding</keyword>
<keyword evidence="8" id="KW-0067">ATP-binding</keyword>
<evidence type="ECO:0000256" key="2">
    <source>
        <dbReference type="ARBA" id="ARBA00008276"/>
    </source>
</evidence>
<evidence type="ECO:0000256" key="4">
    <source>
        <dbReference type="ARBA" id="ARBA00022563"/>
    </source>
</evidence>
<evidence type="ECO:0000256" key="12">
    <source>
        <dbReference type="ARBA" id="ARBA00047493"/>
    </source>
</evidence>
<sequence>MKEEQTYRRAIELLCLRRAARSLKPPTTTLIRARLPNGAPTFYGTPHIHGMKEWLRKLGHDEEKLDRLKVIHVAGTKGKGSTCAFIDSFLRSHASRTGFPKKRGLYTSPYLERHNEMIRIDSLPLSDARFAKAFFEVWEGLGLCQEDTGTPKQLQLLAVLSFHVFLQEDVDVAIYECHHGGEYDVTNIIRHPVVTAITSIGLDHEQELGGTIENIVWHKGGIFKQGACALTVPQYPNAVKVLRSRASELGLDLQLVDVSQQLSGDFQDPTQRINASLAREASDAFIMRHNPHGGLTVGDIEAGTRDFKWPGRFQIVKVNRTTWCLDGAHNSMSASISAKWFRRIPKAEWYGNLCSPAL</sequence>
<evidence type="ECO:0000256" key="5">
    <source>
        <dbReference type="ARBA" id="ARBA00022598"/>
    </source>
</evidence>
<evidence type="ECO:0000256" key="11">
    <source>
        <dbReference type="ARBA" id="ARBA00030876"/>
    </source>
</evidence>
<dbReference type="InterPro" id="IPR036615">
    <property type="entry name" value="Mur_ligase_C_dom_sf"/>
</dbReference>
<dbReference type="AlphaFoldDB" id="A0A428SJG8"/>
<dbReference type="GO" id="GO:0006730">
    <property type="term" value="P:one-carbon metabolic process"/>
    <property type="evidence" value="ECO:0007669"/>
    <property type="project" value="UniProtKB-KW"/>
</dbReference>
<evidence type="ECO:0000256" key="6">
    <source>
        <dbReference type="ARBA" id="ARBA00022723"/>
    </source>
</evidence>
<dbReference type="Gene3D" id="3.40.1190.10">
    <property type="entry name" value="Mur-like, catalytic domain"/>
    <property type="match status" value="1"/>
</dbReference>
<dbReference type="PANTHER" id="PTHR11136">
    <property type="entry name" value="FOLYLPOLYGLUTAMATE SYNTHASE-RELATED"/>
    <property type="match status" value="1"/>
</dbReference>
<keyword evidence="7" id="KW-0547">Nucleotide-binding</keyword>
<organism evidence="13 14">
    <name type="scientific">Fusarium ambrosium</name>
    <dbReference type="NCBI Taxonomy" id="131363"/>
    <lineage>
        <taxon>Eukaryota</taxon>
        <taxon>Fungi</taxon>
        <taxon>Dikarya</taxon>
        <taxon>Ascomycota</taxon>
        <taxon>Pezizomycotina</taxon>
        <taxon>Sordariomycetes</taxon>
        <taxon>Hypocreomycetidae</taxon>
        <taxon>Hypocreales</taxon>
        <taxon>Nectriaceae</taxon>
        <taxon>Fusarium</taxon>
        <taxon>Fusarium solani species complex</taxon>
    </lineage>
</organism>
<dbReference type="NCBIfam" id="TIGR01499">
    <property type="entry name" value="folC"/>
    <property type="match status" value="1"/>
</dbReference>
<evidence type="ECO:0000256" key="3">
    <source>
        <dbReference type="ARBA" id="ARBA00013025"/>
    </source>
</evidence>
<protein>
    <recommendedName>
        <fullName evidence="3">tetrahydrofolate synthase</fullName>
        <ecNumber evidence="3">6.3.2.17</ecNumber>
    </recommendedName>
    <alternativeName>
        <fullName evidence="11">Folylpoly-gamma-glutamate synthetase</fullName>
    </alternativeName>
    <alternativeName>
        <fullName evidence="10">Tetrahydrofolylpolyglutamate synthase</fullName>
    </alternativeName>
</protein>
<dbReference type="PANTHER" id="PTHR11136:SF5">
    <property type="entry name" value="FOLYLPOLYGLUTAMATE SYNTHASE, MITOCHONDRIAL"/>
    <property type="match status" value="1"/>
</dbReference>
<name>A0A428SJG8_9HYPO</name>
<keyword evidence="14" id="KW-1185">Reference proteome</keyword>
<keyword evidence="5" id="KW-0436">Ligase</keyword>
<dbReference type="GO" id="GO:0005829">
    <property type="term" value="C:cytosol"/>
    <property type="evidence" value="ECO:0007669"/>
    <property type="project" value="TreeGrafter"/>
</dbReference>
<dbReference type="GO" id="GO:0005739">
    <property type="term" value="C:mitochondrion"/>
    <property type="evidence" value="ECO:0007669"/>
    <property type="project" value="TreeGrafter"/>
</dbReference>
<dbReference type="GO" id="GO:0046872">
    <property type="term" value="F:metal ion binding"/>
    <property type="evidence" value="ECO:0007669"/>
    <property type="project" value="UniProtKB-KW"/>
</dbReference>
<accession>A0A428SJG8</accession>
<evidence type="ECO:0000256" key="9">
    <source>
        <dbReference type="ARBA" id="ARBA00022842"/>
    </source>
</evidence>
<dbReference type="InterPro" id="IPR036565">
    <property type="entry name" value="Mur-like_cat_sf"/>
</dbReference>
<dbReference type="SUPFAM" id="SSF53623">
    <property type="entry name" value="MurD-like peptide ligases, catalytic domain"/>
    <property type="match status" value="1"/>
</dbReference>
<evidence type="ECO:0000256" key="7">
    <source>
        <dbReference type="ARBA" id="ARBA00022741"/>
    </source>
</evidence>
<dbReference type="Proteomes" id="UP000288429">
    <property type="component" value="Unassembled WGS sequence"/>
</dbReference>
<dbReference type="Gene3D" id="3.90.190.20">
    <property type="entry name" value="Mur ligase, C-terminal domain"/>
    <property type="match status" value="1"/>
</dbReference>
<comment type="similarity">
    <text evidence="2">Belongs to the folylpolyglutamate synthase family.</text>
</comment>
<comment type="pathway">
    <text evidence="1">Cofactor biosynthesis; tetrahydrofolylpolyglutamate biosynthesis.</text>
</comment>